<feature type="region of interest" description="Disordered" evidence="2">
    <location>
        <begin position="151"/>
        <end position="186"/>
    </location>
</feature>
<evidence type="ECO:0000256" key="2">
    <source>
        <dbReference type="SAM" id="MobiDB-lite"/>
    </source>
</evidence>
<keyword evidence="4" id="KW-1185">Reference proteome</keyword>
<comment type="caution">
    <text evidence="3">The sequence shown here is derived from an EMBL/GenBank/DDBJ whole genome shotgun (WGS) entry which is preliminary data.</text>
</comment>
<feature type="compositionally biased region" description="Basic and acidic residues" evidence="2">
    <location>
        <begin position="153"/>
        <end position="164"/>
    </location>
</feature>
<dbReference type="InterPro" id="IPR004345">
    <property type="entry name" value="TB2_DP1_HVA22"/>
</dbReference>
<keyword evidence="1" id="KW-0472">Membrane</keyword>
<dbReference type="AlphaFoldDB" id="A0AAD8NBX6"/>
<comment type="subcellular location">
    <subcellularLocation>
        <location evidence="1">Membrane</location>
        <topology evidence="1">Multi-pass membrane protein</topology>
    </subcellularLocation>
</comment>
<dbReference type="Proteomes" id="UP001237642">
    <property type="component" value="Unassembled WGS sequence"/>
</dbReference>
<comment type="similarity">
    <text evidence="1">Belongs to the DP1 family.</text>
</comment>
<dbReference type="EMBL" id="JAUIZM010000001">
    <property type="protein sequence ID" value="KAK1402093.1"/>
    <property type="molecule type" value="Genomic_DNA"/>
</dbReference>
<keyword evidence="1" id="KW-0812">Transmembrane</keyword>
<dbReference type="Pfam" id="PF03134">
    <property type="entry name" value="TB2_DP1_HVA22"/>
    <property type="match status" value="1"/>
</dbReference>
<proteinExistence type="inferred from homology"/>
<dbReference type="GO" id="GO:0016020">
    <property type="term" value="C:membrane"/>
    <property type="evidence" value="ECO:0007669"/>
    <property type="project" value="UniProtKB-SubCell"/>
</dbReference>
<gene>
    <name evidence="3" type="ORF">POM88_001698</name>
</gene>
<evidence type="ECO:0000313" key="4">
    <source>
        <dbReference type="Proteomes" id="UP001237642"/>
    </source>
</evidence>
<feature type="transmembrane region" description="Helical" evidence="1">
    <location>
        <begin position="21"/>
        <end position="43"/>
    </location>
</feature>
<sequence>MLQTSCLAIETKSSYRMKKLVKYWIIFSLVCLSEHTFSGLLQWLPVWPYAKMVVIFWLVIPRFDSAGIVYDSLVREYLNVQLLQVVLDLFNKNQDLSCGKESFLVVAQRYVDEHGTEALEKLISLKPKSKEPTFSQDDIKVVEILNESAAAAENKDTTEGDPQMKSRAPPPTDTVRSLNVRNNRLL</sequence>
<feature type="compositionally biased region" description="Polar residues" evidence="2">
    <location>
        <begin position="174"/>
        <end position="186"/>
    </location>
</feature>
<keyword evidence="1" id="KW-1133">Transmembrane helix</keyword>
<organism evidence="3 4">
    <name type="scientific">Heracleum sosnowskyi</name>
    <dbReference type="NCBI Taxonomy" id="360622"/>
    <lineage>
        <taxon>Eukaryota</taxon>
        <taxon>Viridiplantae</taxon>
        <taxon>Streptophyta</taxon>
        <taxon>Embryophyta</taxon>
        <taxon>Tracheophyta</taxon>
        <taxon>Spermatophyta</taxon>
        <taxon>Magnoliopsida</taxon>
        <taxon>eudicotyledons</taxon>
        <taxon>Gunneridae</taxon>
        <taxon>Pentapetalae</taxon>
        <taxon>asterids</taxon>
        <taxon>campanulids</taxon>
        <taxon>Apiales</taxon>
        <taxon>Apiaceae</taxon>
        <taxon>Apioideae</taxon>
        <taxon>apioid superclade</taxon>
        <taxon>Tordylieae</taxon>
        <taxon>Tordyliinae</taxon>
        <taxon>Heracleum</taxon>
    </lineage>
</organism>
<reference evidence="3" key="1">
    <citation type="submission" date="2023-02" db="EMBL/GenBank/DDBJ databases">
        <title>Genome of toxic invasive species Heracleum sosnowskyi carries increased number of genes despite the absence of recent whole-genome duplications.</title>
        <authorList>
            <person name="Schelkunov M."/>
            <person name="Shtratnikova V."/>
            <person name="Makarenko M."/>
            <person name="Klepikova A."/>
            <person name="Omelchenko D."/>
            <person name="Novikova G."/>
            <person name="Obukhova E."/>
            <person name="Bogdanov V."/>
            <person name="Penin A."/>
            <person name="Logacheva M."/>
        </authorList>
    </citation>
    <scope>NUCLEOTIDE SEQUENCE</scope>
    <source>
        <strain evidence="3">Hsosn_3</strain>
        <tissue evidence="3">Leaf</tissue>
    </source>
</reference>
<accession>A0AAD8NBX6</accession>
<evidence type="ECO:0000313" key="3">
    <source>
        <dbReference type="EMBL" id="KAK1402093.1"/>
    </source>
</evidence>
<feature type="transmembrane region" description="Helical" evidence="1">
    <location>
        <begin position="49"/>
        <end position="70"/>
    </location>
</feature>
<protein>
    <recommendedName>
        <fullName evidence="1">HVA22-like protein</fullName>
    </recommendedName>
</protein>
<evidence type="ECO:0000256" key="1">
    <source>
        <dbReference type="RuleBase" id="RU362006"/>
    </source>
</evidence>
<reference evidence="3" key="2">
    <citation type="submission" date="2023-05" db="EMBL/GenBank/DDBJ databases">
        <authorList>
            <person name="Schelkunov M.I."/>
        </authorList>
    </citation>
    <scope>NUCLEOTIDE SEQUENCE</scope>
    <source>
        <strain evidence="3">Hsosn_3</strain>
        <tissue evidence="3">Leaf</tissue>
    </source>
</reference>
<name>A0AAD8NBX6_9APIA</name>
<dbReference type="PANTHER" id="PTHR12300">
    <property type="entry name" value="HVA22-LIKE PROTEINS"/>
    <property type="match status" value="1"/>
</dbReference>
<dbReference type="PANTHER" id="PTHR12300:SF43">
    <property type="entry name" value="HVA22-LIKE PROTEIN"/>
    <property type="match status" value="1"/>
</dbReference>